<dbReference type="Gene3D" id="3.20.20.70">
    <property type="entry name" value="Aldolase class I"/>
    <property type="match status" value="1"/>
</dbReference>
<dbReference type="InterPro" id="IPR036206">
    <property type="entry name" value="ThiamineP_synth_sf"/>
</dbReference>
<proteinExistence type="predicted"/>
<organism evidence="2 3">
    <name type="scientific">Hephaestia caeni</name>
    <dbReference type="NCBI Taxonomy" id="645617"/>
    <lineage>
        <taxon>Bacteria</taxon>
        <taxon>Pseudomonadati</taxon>
        <taxon>Pseudomonadota</taxon>
        <taxon>Alphaproteobacteria</taxon>
        <taxon>Sphingomonadales</taxon>
        <taxon>Sphingomonadaceae</taxon>
        <taxon>Hephaestia</taxon>
    </lineage>
</organism>
<dbReference type="EMBL" id="QXDC01000003">
    <property type="protein sequence ID" value="RIA44390.1"/>
    <property type="molecule type" value="Genomic_DNA"/>
</dbReference>
<gene>
    <name evidence="2" type="ORF">DFR49_2634</name>
</gene>
<name>A0A397P4A9_9SPHN</name>
<dbReference type="SUPFAM" id="SSF51391">
    <property type="entry name" value="Thiamin phosphate synthase"/>
    <property type="match status" value="1"/>
</dbReference>
<comment type="caution">
    <text evidence="2">The sequence shown here is derived from an EMBL/GenBank/DDBJ whole genome shotgun (WGS) entry which is preliminary data.</text>
</comment>
<dbReference type="AlphaFoldDB" id="A0A397P4A9"/>
<feature type="domain" description="Thiamine phosphate synthase/TenI" evidence="1">
    <location>
        <begin position="81"/>
        <end position="172"/>
    </location>
</feature>
<accession>A0A397P4A9</accession>
<dbReference type="InterPro" id="IPR013785">
    <property type="entry name" value="Aldolase_TIM"/>
</dbReference>
<dbReference type="GO" id="GO:0009228">
    <property type="term" value="P:thiamine biosynthetic process"/>
    <property type="evidence" value="ECO:0007669"/>
    <property type="project" value="UniProtKB-KW"/>
</dbReference>
<sequence length="176" mass="19281">MPRRHPPRLWLMTDERLGESLWTALDNLPPGAGIVFRHYRTPLAERRRLFAAVQAIADRRGLVLVRAGADRLAAREDGVHNAARRPERGLLTRAVHARREAIAAARVGADLIFVSPVFATRSHPGAAVLGVARARAIARTFPGAAIALGGVTPARGRRMMRFGFYGWAAIQAWIAE</sequence>
<dbReference type="Pfam" id="PF02581">
    <property type="entry name" value="TMP-TENI"/>
    <property type="match status" value="1"/>
</dbReference>
<dbReference type="CDD" id="cd00564">
    <property type="entry name" value="TMP_TenI"/>
    <property type="match status" value="1"/>
</dbReference>
<dbReference type="InterPro" id="IPR022998">
    <property type="entry name" value="ThiamineP_synth_TenI"/>
</dbReference>
<dbReference type="Proteomes" id="UP000266568">
    <property type="component" value="Unassembled WGS sequence"/>
</dbReference>
<keyword evidence="3" id="KW-1185">Reference proteome</keyword>
<evidence type="ECO:0000313" key="2">
    <source>
        <dbReference type="EMBL" id="RIA44390.1"/>
    </source>
</evidence>
<evidence type="ECO:0000259" key="1">
    <source>
        <dbReference type="Pfam" id="PF02581"/>
    </source>
</evidence>
<protein>
    <submittedName>
        <fullName evidence="2">Thiamine-phosphate diphosphorylase</fullName>
    </submittedName>
</protein>
<reference evidence="2 3" key="1">
    <citation type="submission" date="2018-08" db="EMBL/GenBank/DDBJ databases">
        <title>Genomic Encyclopedia of Type Strains, Phase IV (KMG-IV): sequencing the most valuable type-strain genomes for metagenomic binning, comparative biology and taxonomic classification.</title>
        <authorList>
            <person name="Goeker M."/>
        </authorList>
    </citation>
    <scope>NUCLEOTIDE SEQUENCE [LARGE SCALE GENOMIC DNA]</scope>
    <source>
        <strain evidence="2 3">DSM 25527</strain>
    </source>
</reference>
<evidence type="ECO:0000313" key="3">
    <source>
        <dbReference type="Proteomes" id="UP000266568"/>
    </source>
</evidence>